<keyword evidence="8" id="KW-0460">Magnesium</keyword>
<keyword evidence="6" id="KW-0949">S-adenosyl-L-methionine</keyword>
<dbReference type="GO" id="GO:0030422">
    <property type="term" value="P:siRNA processing"/>
    <property type="evidence" value="ECO:0007669"/>
    <property type="project" value="TreeGrafter"/>
</dbReference>
<evidence type="ECO:0000256" key="3">
    <source>
        <dbReference type="ARBA" id="ARBA00021330"/>
    </source>
</evidence>
<dbReference type="GO" id="GO:0005737">
    <property type="term" value="C:cytoplasm"/>
    <property type="evidence" value="ECO:0007669"/>
    <property type="project" value="TreeGrafter"/>
</dbReference>
<dbReference type="RefSeq" id="XP_023175053.2">
    <property type="nucleotide sequence ID" value="XM_023319285.2"/>
</dbReference>
<dbReference type="GeneID" id="111602284"/>
<evidence type="ECO:0000256" key="10">
    <source>
        <dbReference type="ARBA" id="ARBA00023158"/>
    </source>
</evidence>
<dbReference type="SUPFAM" id="SSF53335">
    <property type="entry name" value="S-adenosyl-L-methionine-dependent methyltransferases"/>
    <property type="match status" value="1"/>
</dbReference>
<evidence type="ECO:0000256" key="6">
    <source>
        <dbReference type="ARBA" id="ARBA00022691"/>
    </source>
</evidence>
<organism evidence="14 15">
    <name type="scientific">Drosophila hydei</name>
    <name type="common">Fruit fly</name>
    <dbReference type="NCBI Taxonomy" id="7224"/>
    <lineage>
        <taxon>Eukaryota</taxon>
        <taxon>Metazoa</taxon>
        <taxon>Ecdysozoa</taxon>
        <taxon>Arthropoda</taxon>
        <taxon>Hexapoda</taxon>
        <taxon>Insecta</taxon>
        <taxon>Pterygota</taxon>
        <taxon>Neoptera</taxon>
        <taxon>Endopterygota</taxon>
        <taxon>Diptera</taxon>
        <taxon>Brachycera</taxon>
        <taxon>Muscomorpha</taxon>
        <taxon>Ephydroidea</taxon>
        <taxon>Drosophilidae</taxon>
        <taxon>Drosophila</taxon>
    </lineage>
</organism>
<dbReference type="OrthoDB" id="2154311at2759"/>
<comment type="catalytic activity">
    <reaction evidence="12">
        <text>small RNA 3'-end nucleotide + S-adenosyl-L-methionine = small RNA 3'-end 2'-O-methylnucleotide + S-adenosyl-L-homocysteine + H(+)</text>
        <dbReference type="Rhea" id="RHEA:37887"/>
        <dbReference type="Rhea" id="RHEA-COMP:10415"/>
        <dbReference type="Rhea" id="RHEA-COMP:10416"/>
        <dbReference type="ChEBI" id="CHEBI:15378"/>
        <dbReference type="ChEBI" id="CHEBI:57856"/>
        <dbReference type="ChEBI" id="CHEBI:59789"/>
        <dbReference type="ChEBI" id="CHEBI:74896"/>
        <dbReference type="ChEBI" id="CHEBI:74898"/>
        <dbReference type="EC" id="2.1.1.386"/>
    </reaction>
</comment>
<dbReference type="PANTHER" id="PTHR21404:SF3">
    <property type="entry name" value="SMALL RNA 2'-O-METHYLTRANSFERASE"/>
    <property type="match status" value="1"/>
</dbReference>
<sequence length="388" mass="45023">MFSYTLPCGGFKTLTKITETGISFDPPVYEQRYCAAIQILEDARWLKEIKKVTEFGCAEMRLFQLMRRIETIENILQVDVDQETLKTHLNRTNPLVSDFIRERQAPLQVQVLLGSVADAADELRNTDAVIALELIEHVYEDVLAKIPGNIFGFMQPKIVIFSTPNSEFNEIFTRFSSLLPNGFRHHDHKFEWTREEFKSWCLGITEQYSNYMFALLGVGDPPQGDEAVGHVSQIALFVRKDTLGVSLTEPLTIQPALDTISNYQSLHTVDFPYNKDTRTPEEKIWAEIETQLYRCTRDEDNYDTERCVYKLSLDELARRLEYLGATRELLEKLLQLHKKMIENDFVLIEEEQEEEEEIECSDWENPIYEQSEPGVPIEGSLEEENWDV</sequence>
<evidence type="ECO:0000256" key="4">
    <source>
        <dbReference type="ARBA" id="ARBA00022603"/>
    </source>
</evidence>
<evidence type="ECO:0000313" key="14">
    <source>
        <dbReference type="Proteomes" id="UP000504633"/>
    </source>
</evidence>
<dbReference type="KEGG" id="dhe:111602284"/>
<dbReference type="GO" id="GO:0046872">
    <property type="term" value="F:metal ion binding"/>
    <property type="evidence" value="ECO:0007669"/>
    <property type="project" value="UniProtKB-KW"/>
</dbReference>
<protein>
    <recommendedName>
        <fullName evidence="3">Small RNA 2'-O-methyltransferase</fullName>
        <ecNumber evidence="11">2.1.1.386</ecNumber>
    </recommendedName>
</protein>
<evidence type="ECO:0000256" key="13">
    <source>
        <dbReference type="SAM" id="MobiDB-lite"/>
    </source>
</evidence>
<evidence type="ECO:0000256" key="7">
    <source>
        <dbReference type="ARBA" id="ARBA00022723"/>
    </source>
</evidence>
<keyword evidence="7" id="KW-0479">Metal-binding</keyword>
<dbReference type="Proteomes" id="UP000504633">
    <property type="component" value="Unplaced"/>
</dbReference>
<keyword evidence="9" id="KW-0694">RNA-binding</keyword>
<dbReference type="GO" id="GO:0003723">
    <property type="term" value="F:RNA binding"/>
    <property type="evidence" value="ECO:0007669"/>
    <property type="project" value="UniProtKB-KW"/>
</dbReference>
<accession>A0A6J1M507</accession>
<dbReference type="GO" id="GO:0034587">
    <property type="term" value="P:piRNA processing"/>
    <property type="evidence" value="ECO:0007669"/>
    <property type="project" value="TreeGrafter"/>
</dbReference>
<evidence type="ECO:0000256" key="2">
    <source>
        <dbReference type="ARBA" id="ARBA00009026"/>
    </source>
</evidence>
<dbReference type="PANTHER" id="PTHR21404">
    <property type="entry name" value="HEN1"/>
    <property type="match status" value="1"/>
</dbReference>
<keyword evidence="10" id="KW-0943">RNA-mediated gene silencing</keyword>
<dbReference type="InterPro" id="IPR026610">
    <property type="entry name" value="Hen1"/>
</dbReference>
<dbReference type="Gene3D" id="3.40.50.150">
    <property type="entry name" value="Vaccinia Virus protein VP39"/>
    <property type="match status" value="1"/>
</dbReference>
<evidence type="ECO:0000256" key="11">
    <source>
        <dbReference type="ARBA" id="ARBA00035025"/>
    </source>
</evidence>
<reference evidence="15" key="1">
    <citation type="submission" date="2025-08" db="UniProtKB">
        <authorList>
            <consortium name="RefSeq"/>
        </authorList>
    </citation>
    <scope>IDENTIFICATION</scope>
    <source>
        <strain evidence="15">15085-1641.00</strain>
        <tissue evidence="15">Whole body</tissue>
    </source>
</reference>
<keyword evidence="4" id="KW-0489">Methyltransferase</keyword>
<evidence type="ECO:0000256" key="8">
    <source>
        <dbReference type="ARBA" id="ARBA00022842"/>
    </source>
</evidence>
<dbReference type="GO" id="GO:0005634">
    <property type="term" value="C:nucleus"/>
    <property type="evidence" value="ECO:0007669"/>
    <property type="project" value="TreeGrafter"/>
</dbReference>
<dbReference type="CTD" id="36301"/>
<dbReference type="AlphaFoldDB" id="A0A6J1M507"/>
<keyword evidence="14" id="KW-1185">Reference proteome</keyword>
<keyword evidence="5" id="KW-0808">Transferase</keyword>
<proteinExistence type="inferred from homology"/>
<name>A0A6J1M507_DROHY</name>
<dbReference type="InterPro" id="IPR029063">
    <property type="entry name" value="SAM-dependent_MTases_sf"/>
</dbReference>
<evidence type="ECO:0000256" key="1">
    <source>
        <dbReference type="ARBA" id="ARBA00001946"/>
    </source>
</evidence>
<gene>
    <name evidence="15" type="primary">LOC111602284</name>
</gene>
<evidence type="ECO:0000256" key="9">
    <source>
        <dbReference type="ARBA" id="ARBA00022884"/>
    </source>
</evidence>
<feature type="region of interest" description="Disordered" evidence="13">
    <location>
        <begin position="356"/>
        <end position="388"/>
    </location>
</feature>
<comment type="similarity">
    <text evidence="2">Belongs to the methyltransferase superfamily. HEN1 family.</text>
</comment>
<dbReference type="EC" id="2.1.1.386" evidence="11"/>
<comment type="cofactor">
    <cofactor evidence="1">
        <name>Mg(2+)</name>
        <dbReference type="ChEBI" id="CHEBI:18420"/>
    </cofactor>
</comment>
<evidence type="ECO:0000256" key="5">
    <source>
        <dbReference type="ARBA" id="ARBA00022679"/>
    </source>
</evidence>
<dbReference type="GO" id="GO:0001510">
    <property type="term" value="P:RNA methylation"/>
    <property type="evidence" value="ECO:0007669"/>
    <property type="project" value="InterPro"/>
</dbReference>
<dbReference type="OMA" id="YEQRYCA"/>
<dbReference type="GO" id="GO:0090486">
    <property type="term" value="F:small RNA 2'-O-methyltransferase activity"/>
    <property type="evidence" value="ECO:0007669"/>
    <property type="project" value="UniProtKB-EC"/>
</dbReference>
<evidence type="ECO:0000256" key="12">
    <source>
        <dbReference type="ARBA" id="ARBA00048418"/>
    </source>
</evidence>
<dbReference type="FunFam" id="3.40.50.150:FF:000124">
    <property type="entry name" value="HEN methyltransferase 1"/>
    <property type="match status" value="1"/>
</dbReference>
<evidence type="ECO:0000313" key="15">
    <source>
        <dbReference type="RefSeq" id="XP_023175053.2"/>
    </source>
</evidence>